<organism evidence="1">
    <name type="scientific">Anguilla anguilla</name>
    <name type="common">European freshwater eel</name>
    <name type="synonym">Muraena anguilla</name>
    <dbReference type="NCBI Taxonomy" id="7936"/>
    <lineage>
        <taxon>Eukaryota</taxon>
        <taxon>Metazoa</taxon>
        <taxon>Chordata</taxon>
        <taxon>Craniata</taxon>
        <taxon>Vertebrata</taxon>
        <taxon>Euteleostomi</taxon>
        <taxon>Actinopterygii</taxon>
        <taxon>Neopterygii</taxon>
        <taxon>Teleostei</taxon>
        <taxon>Anguilliformes</taxon>
        <taxon>Anguillidae</taxon>
        <taxon>Anguilla</taxon>
    </lineage>
</organism>
<reference evidence="1" key="2">
    <citation type="journal article" date="2015" name="Fish Shellfish Immunol.">
        <title>Early steps in the European eel (Anguilla anguilla)-Vibrio vulnificus interaction in the gills: Role of the RtxA13 toxin.</title>
        <authorList>
            <person name="Callol A."/>
            <person name="Pajuelo D."/>
            <person name="Ebbesson L."/>
            <person name="Teles M."/>
            <person name="MacKenzie S."/>
            <person name="Amaro C."/>
        </authorList>
    </citation>
    <scope>NUCLEOTIDE SEQUENCE</scope>
</reference>
<evidence type="ECO:0000313" key="1">
    <source>
        <dbReference type="EMBL" id="JAH08255.1"/>
    </source>
</evidence>
<protein>
    <submittedName>
        <fullName evidence="1">Uncharacterized protein</fullName>
    </submittedName>
</protein>
<name>A0A0E9PW07_ANGAN</name>
<sequence length="20" mass="2531">MLSFKCFIYFLPLKTWFKSM</sequence>
<dbReference type="AlphaFoldDB" id="A0A0E9PW07"/>
<dbReference type="EMBL" id="GBXM01100322">
    <property type="protein sequence ID" value="JAH08255.1"/>
    <property type="molecule type" value="Transcribed_RNA"/>
</dbReference>
<accession>A0A0E9PW07</accession>
<reference evidence="1" key="1">
    <citation type="submission" date="2014-11" db="EMBL/GenBank/DDBJ databases">
        <authorList>
            <person name="Amaro Gonzalez C."/>
        </authorList>
    </citation>
    <scope>NUCLEOTIDE SEQUENCE</scope>
</reference>
<proteinExistence type="predicted"/>